<dbReference type="InterPro" id="IPR054545">
    <property type="entry name" value="ApeI-like"/>
</dbReference>
<dbReference type="Proteomes" id="UP000552587">
    <property type="component" value="Unassembled WGS sequence"/>
</dbReference>
<dbReference type="Gene3D" id="3.10.129.10">
    <property type="entry name" value="Hotdog Thioesterase"/>
    <property type="match status" value="1"/>
</dbReference>
<comment type="caution">
    <text evidence="2">The sequence shown here is derived from an EMBL/GenBank/DDBJ whole genome shotgun (WGS) entry which is preliminary data.</text>
</comment>
<protein>
    <recommendedName>
        <fullName evidence="1">ApeI dehydratase-like domain-containing protein</fullName>
    </recommendedName>
</protein>
<organism evidence="2 3">
    <name type="scientific">Marilutibacter penaei</name>
    <dbReference type="NCBI Taxonomy" id="2759900"/>
    <lineage>
        <taxon>Bacteria</taxon>
        <taxon>Pseudomonadati</taxon>
        <taxon>Pseudomonadota</taxon>
        <taxon>Gammaproteobacteria</taxon>
        <taxon>Lysobacterales</taxon>
        <taxon>Lysobacteraceae</taxon>
        <taxon>Marilutibacter</taxon>
    </lineage>
</organism>
<evidence type="ECO:0000313" key="3">
    <source>
        <dbReference type="Proteomes" id="UP000552587"/>
    </source>
</evidence>
<dbReference type="EMBL" id="JACHTE010000001">
    <property type="protein sequence ID" value="MBB1087251.1"/>
    <property type="molecule type" value="Genomic_DNA"/>
</dbReference>
<dbReference type="InterPro" id="IPR029069">
    <property type="entry name" value="HotDog_dom_sf"/>
</dbReference>
<keyword evidence="3" id="KW-1185">Reference proteome</keyword>
<proteinExistence type="predicted"/>
<accession>A0A7W3U1I4</accession>
<sequence length="98" mass="10765">MQFTVPTDHPCLPGHFPGDPLVPGVVILDRVVEAAAMRSASGTAAIGWEWPQVKFLQPLRPGQVARVVLQERAGAGWRFEVWRDESLLARGELRAVVP</sequence>
<reference evidence="2 3" key="1">
    <citation type="submission" date="2020-07" db="EMBL/GenBank/DDBJ databases">
        <authorList>
            <person name="Xu S."/>
            <person name="Li A."/>
        </authorList>
    </citation>
    <scope>NUCLEOTIDE SEQUENCE [LARGE SCALE GENOMIC DNA]</scope>
    <source>
        <strain evidence="2 3">SG-8</strain>
    </source>
</reference>
<name>A0A7W3U1I4_9GAMM</name>
<dbReference type="Pfam" id="PF22818">
    <property type="entry name" value="ApeI-like"/>
    <property type="match status" value="1"/>
</dbReference>
<dbReference type="AlphaFoldDB" id="A0A7W3U1I4"/>
<dbReference type="RefSeq" id="WP_182668022.1">
    <property type="nucleotide sequence ID" value="NZ_JACHTE010000001.1"/>
</dbReference>
<evidence type="ECO:0000313" key="2">
    <source>
        <dbReference type="EMBL" id="MBB1087251.1"/>
    </source>
</evidence>
<feature type="domain" description="ApeI dehydratase-like" evidence="1">
    <location>
        <begin position="2"/>
        <end position="85"/>
    </location>
</feature>
<dbReference type="GO" id="GO:0016829">
    <property type="term" value="F:lyase activity"/>
    <property type="evidence" value="ECO:0007669"/>
    <property type="project" value="UniProtKB-KW"/>
</dbReference>
<gene>
    <name evidence="2" type="ORF">H4F99_01975</name>
</gene>
<evidence type="ECO:0000259" key="1">
    <source>
        <dbReference type="Pfam" id="PF22818"/>
    </source>
</evidence>
<dbReference type="SUPFAM" id="SSF54637">
    <property type="entry name" value="Thioesterase/thiol ester dehydrase-isomerase"/>
    <property type="match status" value="1"/>
</dbReference>